<dbReference type="NCBIfam" id="TIGR01205">
    <property type="entry name" value="D_ala_D_alaTIGR"/>
    <property type="match status" value="1"/>
</dbReference>
<evidence type="ECO:0000256" key="10">
    <source>
        <dbReference type="ARBA" id="ARBA00023211"/>
    </source>
</evidence>
<evidence type="ECO:0000256" key="4">
    <source>
        <dbReference type="ARBA" id="ARBA00022723"/>
    </source>
</evidence>
<feature type="binding site" evidence="15">
    <location>
        <position position="306"/>
    </location>
    <ligand>
        <name>Mg(2+)</name>
        <dbReference type="ChEBI" id="CHEBI:18420"/>
        <label>1</label>
    </ligand>
</feature>
<name>L8JI19_9BACT</name>
<comment type="cofactor">
    <cofactor evidence="1">
        <name>Mn(2+)</name>
        <dbReference type="ChEBI" id="CHEBI:29035"/>
    </cofactor>
</comment>
<dbReference type="Gene3D" id="3.30.470.20">
    <property type="entry name" value="ATP-grasp fold, B domain"/>
    <property type="match status" value="1"/>
</dbReference>
<proteinExistence type="inferred from homology"/>
<dbReference type="UniPathway" id="UPA00219"/>
<evidence type="ECO:0000259" key="17">
    <source>
        <dbReference type="PROSITE" id="PS50975"/>
    </source>
</evidence>
<comment type="caution">
    <text evidence="18">The sequence shown here is derived from an EMBL/GenBank/DDBJ whole genome shotgun (WGS) entry which is preliminary data.</text>
</comment>
<dbReference type="EC" id="6.3.2.4" evidence="13"/>
<dbReference type="PATRIC" id="fig|1237149.3.peg.5377"/>
<dbReference type="GO" id="GO:0005829">
    <property type="term" value="C:cytosol"/>
    <property type="evidence" value="ECO:0007669"/>
    <property type="project" value="TreeGrafter"/>
</dbReference>
<dbReference type="InterPro" id="IPR011761">
    <property type="entry name" value="ATP-grasp"/>
</dbReference>
<dbReference type="InterPro" id="IPR011127">
    <property type="entry name" value="Dala_Dala_lig_N"/>
</dbReference>
<comment type="similarity">
    <text evidence="2 13">Belongs to the D-alanine--D-alanine ligase family.</text>
</comment>
<dbReference type="InterPro" id="IPR011095">
    <property type="entry name" value="Dala_Dala_lig_C"/>
</dbReference>
<evidence type="ECO:0000256" key="13">
    <source>
        <dbReference type="HAMAP-Rule" id="MF_00047"/>
    </source>
</evidence>
<evidence type="ECO:0000256" key="16">
    <source>
        <dbReference type="PROSITE-ProRule" id="PRU00409"/>
    </source>
</evidence>
<keyword evidence="4 15" id="KW-0479">Metal-binding</keyword>
<evidence type="ECO:0000256" key="8">
    <source>
        <dbReference type="ARBA" id="ARBA00022960"/>
    </source>
</evidence>
<dbReference type="Pfam" id="PF01820">
    <property type="entry name" value="Dala_Dala_lig_N"/>
    <property type="match status" value="1"/>
</dbReference>
<dbReference type="STRING" id="1237149.C900_00262"/>
<feature type="active site" evidence="14">
    <location>
        <position position="317"/>
    </location>
</feature>
<evidence type="ECO:0000256" key="11">
    <source>
        <dbReference type="ARBA" id="ARBA00023316"/>
    </source>
</evidence>
<dbReference type="EMBL" id="AMZN01000110">
    <property type="protein sequence ID" value="ELR68521.1"/>
    <property type="molecule type" value="Genomic_DNA"/>
</dbReference>
<organism evidence="18 19">
    <name type="scientific">Fulvivirga imtechensis AK7</name>
    <dbReference type="NCBI Taxonomy" id="1237149"/>
    <lineage>
        <taxon>Bacteria</taxon>
        <taxon>Pseudomonadati</taxon>
        <taxon>Bacteroidota</taxon>
        <taxon>Cytophagia</taxon>
        <taxon>Cytophagales</taxon>
        <taxon>Fulvivirgaceae</taxon>
        <taxon>Fulvivirga</taxon>
    </lineage>
</organism>
<feature type="domain" description="ATP-grasp" evidence="17">
    <location>
        <begin position="134"/>
        <end position="339"/>
    </location>
</feature>
<evidence type="ECO:0000313" key="18">
    <source>
        <dbReference type="EMBL" id="ELR68521.1"/>
    </source>
</evidence>
<keyword evidence="10 15" id="KW-0464">Manganese</keyword>
<dbReference type="PROSITE" id="PS00844">
    <property type="entry name" value="DALA_DALA_LIGASE_2"/>
    <property type="match status" value="1"/>
</dbReference>
<comment type="catalytic activity">
    <reaction evidence="12 13">
        <text>2 D-alanine + ATP = D-alanyl-D-alanine + ADP + phosphate + H(+)</text>
        <dbReference type="Rhea" id="RHEA:11224"/>
        <dbReference type="ChEBI" id="CHEBI:15378"/>
        <dbReference type="ChEBI" id="CHEBI:30616"/>
        <dbReference type="ChEBI" id="CHEBI:43474"/>
        <dbReference type="ChEBI" id="CHEBI:57416"/>
        <dbReference type="ChEBI" id="CHEBI:57822"/>
        <dbReference type="ChEBI" id="CHEBI:456216"/>
        <dbReference type="EC" id="6.3.2.4"/>
    </reaction>
</comment>
<feature type="binding site" evidence="15">
    <location>
        <position position="293"/>
    </location>
    <ligand>
        <name>Mg(2+)</name>
        <dbReference type="ChEBI" id="CHEBI:18420"/>
        <label>1</label>
    </ligand>
</feature>
<evidence type="ECO:0000256" key="5">
    <source>
        <dbReference type="ARBA" id="ARBA00022741"/>
    </source>
</evidence>
<gene>
    <name evidence="13" type="primary">ddl</name>
    <name evidence="18" type="ORF">C900_00262</name>
</gene>
<dbReference type="InterPro" id="IPR005905">
    <property type="entry name" value="D_ala_D_ala"/>
</dbReference>
<dbReference type="FunFam" id="3.30.470.20:FF:000008">
    <property type="entry name" value="D-alanine--D-alanine ligase"/>
    <property type="match status" value="1"/>
</dbReference>
<dbReference type="Gene3D" id="3.40.50.20">
    <property type="match status" value="1"/>
</dbReference>
<evidence type="ECO:0000313" key="19">
    <source>
        <dbReference type="Proteomes" id="UP000011135"/>
    </source>
</evidence>
<reference evidence="18 19" key="1">
    <citation type="submission" date="2012-12" db="EMBL/GenBank/DDBJ databases">
        <title>Genome assembly of Fulvivirga imtechensis AK7.</title>
        <authorList>
            <person name="Nupur N."/>
            <person name="Khatri I."/>
            <person name="Kumar R."/>
            <person name="Subramanian S."/>
            <person name="Pinnaka A."/>
        </authorList>
    </citation>
    <scope>NUCLEOTIDE SEQUENCE [LARGE SCALE GENOMIC DNA]</scope>
    <source>
        <strain evidence="18 19">AK7</strain>
    </source>
</reference>
<accession>L8JI19</accession>
<dbReference type="PROSITE" id="PS50975">
    <property type="entry name" value="ATP_GRASP"/>
    <property type="match status" value="1"/>
</dbReference>
<keyword evidence="8 13" id="KW-0133">Cell shape</keyword>
<keyword evidence="9 13" id="KW-0573">Peptidoglycan synthesis</keyword>
<dbReference type="PROSITE" id="PS00843">
    <property type="entry name" value="DALA_DALA_LIGASE_1"/>
    <property type="match status" value="1"/>
</dbReference>
<protein>
    <recommendedName>
        <fullName evidence="13">D-alanine--D-alanine ligase</fullName>
        <ecNumber evidence="13">6.3.2.4</ecNumber>
    </recommendedName>
    <alternativeName>
        <fullName evidence="13">D-Ala-D-Ala ligase</fullName>
    </alternativeName>
    <alternativeName>
        <fullName evidence="13">D-alanylalanine synthetase</fullName>
    </alternativeName>
</protein>
<keyword evidence="13" id="KW-0963">Cytoplasm</keyword>
<keyword evidence="7 15" id="KW-0460">Magnesium</keyword>
<comment type="pathway">
    <text evidence="13">Cell wall biogenesis; peptidoglycan biosynthesis.</text>
</comment>
<dbReference type="InterPro" id="IPR000291">
    <property type="entry name" value="D-Ala_lig_Van_CS"/>
</dbReference>
<dbReference type="PANTHER" id="PTHR23132:SF25">
    <property type="entry name" value="D-ALANINE--D-ALANINE LIGASE A"/>
    <property type="match status" value="1"/>
</dbReference>
<dbReference type="Pfam" id="PF07478">
    <property type="entry name" value="Dala_Dala_lig_C"/>
    <property type="match status" value="1"/>
</dbReference>
<evidence type="ECO:0000256" key="14">
    <source>
        <dbReference type="PIRSR" id="PIRSR039102-1"/>
    </source>
</evidence>
<keyword evidence="3 13" id="KW-0436">Ligase</keyword>
<dbReference type="SUPFAM" id="SSF52440">
    <property type="entry name" value="PreATP-grasp domain"/>
    <property type="match status" value="1"/>
</dbReference>
<evidence type="ECO:0000256" key="12">
    <source>
        <dbReference type="ARBA" id="ARBA00047614"/>
    </source>
</evidence>
<dbReference type="eggNOG" id="COG1181">
    <property type="taxonomic scope" value="Bacteria"/>
</dbReference>
<dbReference type="Proteomes" id="UP000011135">
    <property type="component" value="Unassembled WGS sequence"/>
</dbReference>
<evidence type="ECO:0000256" key="7">
    <source>
        <dbReference type="ARBA" id="ARBA00022842"/>
    </source>
</evidence>
<dbReference type="GO" id="GO:0046872">
    <property type="term" value="F:metal ion binding"/>
    <property type="evidence" value="ECO:0007669"/>
    <property type="project" value="UniProtKB-KW"/>
</dbReference>
<sequence>MSKKQSVAILFGGKSVEHQVSINSAKNVYEYIDKEKYEPVLIGISPQGKWFQKTEIDDNFELKDELHLILRADQGGFYNQHTRQSIIPDLVFPVLHGTDGEDGSIQGMLRVINKPFVGTGVLGSAISMSKLYSKRLLQSAGIPVSKFLSFEYHEKDKINYAHISGALGIPFMAKAANLGSSVGIHKVKSETDFATAVADIFNFDSTVIFEQFIKGRELECSVMGNETPQASLPGEIAVSPDYEFYTYKAKYLDPQAAKLVIPAEVDTQVSEKIRELSIRSYLTLKCEDFARVDLFLTDAGEIMINEINTIPGFTNSSMFPMMWKERGISFTELITRLIEMAEKRYARSQQISSQFSVEK</sequence>
<dbReference type="GO" id="GO:0005524">
    <property type="term" value="F:ATP binding"/>
    <property type="evidence" value="ECO:0007669"/>
    <property type="project" value="UniProtKB-UniRule"/>
</dbReference>
<evidence type="ECO:0000256" key="15">
    <source>
        <dbReference type="PIRSR" id="PIRSR039102-3"/>
    </source>
</evidence>
<dbReference type="GO" id="GO:0009252">
    <property type="term" value="P:peptidoglycan biosynthetic process"/>
    <property type="evidence" value="ECO:0007669"/>
    <property type="project" value="UniProtKB-UniRule"/>
</dbReference>
<dbReference type="InterPro" id="IPR013815">
    <property type="entry name" value="ATP_grasp_subdomain_1"/>
</dbReference>
<feature type="binding site" evidence="15">
    <location>
        <position position="306"/>
    </location>
    <ligand>
        <name>Mg(2+)</name>
        <dbReference type="ChEBI" id="CHEBI:18420"/>
        <label>2</label>
    </ligand>
</feature>
<keyword evidence="5 16" id="KW-0547">Nucleotide-binding</keyword>
<dbReference type="Gene3D" id="3.30.1490.20">
    <property type="entry name" value="ATP-grasp fold, A domain"/>
    <property type="match status" value="1"/>
</dbReference>
<keyword evidence="6 16" id="KW-0067">ATP-binding</keyword>
<dbReference type="PIRSF" id="PIRSF039102">
    <property type="entry name" value="Ddl/VanB"/>
    <property type="match status" value="1"/>
</dbReference>
<keyword evidence="11 13" id="KW-0961">Cell wall biogenesis/degradation</keyword>
<dbReference type="InterPro" id="IPR016185">
    <property type="entry name" value="PreATP-grasp_dom_sf"/>
</dbReference>
<dbReference type="HAMAP" id="MF_00047">
    <property type="entry name" value="Dala_Dala_lig"/>
    <property type="match status" value="1"/>
</dbReference>
<evidence type="ECO:0000256" key="3">
    <source>
        <dbReference type="ARBA" id="ARBA00022598"/>
    </source>
</evidence>
<dbReference type="GO" id="GO:0071555">
    <property type="term" value="P:cell wall organization"/>
    <property type="evidence" value="ECO:0007669"/>
    <property type="project" value="UniProtKB-KW"/>
</dbReference>
<dbReference type="NCBIfam" id="NF002528">
    <property type="entry name" value="PRK01966.1-4"/>
    <property type="match status" value="1"/>
</dbReference>
<evidence type="ECO:0000256" key="9">
    <source>
        <dbReference type="ARBA" id="ARBA00022984"/>
    </source>
</evidence>
<comment type="subcellular location">
    <subcellularLocation>
        <location evidence="13">Cytoplasm</location>
    </subcellularLocation>
</comment>
<comment type="function">
    <text evidence="13">Cell wall formation.</text>
</comment>
<keyword evidence="19" id="KW-1185">Reference proteome</keyword>
<comment type="cofactor">
    <cofactor evidence="15">
        <name>Mg(2+)</name>
        <dbReference type="ChEBI" id="CHEBI:18420"/>
    </cofactor>
    <cofactor evidence="15">
        <name>Mn(2+)</name>
        <dbReference type="ChEBI" id="CHEBI:29035"/>
    </cofactor>
    <text evidence="15">Binds 2 magnesium or manganese ions per subunit.</text>
</comment>
<evidence type="ECO:0000256" key="1">
    <source>
        <dbReference type="ARBA" id="ARBA00001936"/>
    </source>
</evidence>
<feature type="active site" evidence="14">
    <location>
        <position position="17"/>
    </location>
</feature>
<dbReference type="SUPFAM" id="SSF56059">
    <property type="entry name" value="Glutathione synthetase ATP-binding domain-like"/>
    <property type="match status" value="1"/>
</dbReference>
<feature type="active site" evidence="14">
    <location>
        <position position="180"/>
    </location>
</feature>
<dbReference type="OrthoDB" id="9813261at2"/>
<evidence type="ECO:0000256" key="6">
    <source>
        <dbReference type="ARBA" id="ARBA00022840"/>
    </source>
</evidence>
<evidence type="ECO:0000256" key="2">
    <source>
        <dbReference type="ARBA" id="ARBA00010871"/>
    </source>
</evidence>
<dbReference type="AlphaFoldDB" id="L8JI19"/>
<dbReference type="PANTHER" id="PTHR23132">
    <property type="entry name" value="D-ALANINE--D-ALANINE LIGASE"/>
    <property type="match status" value="1"/>
</dbReference>
<dbReference type="GO" id="GO:0008716">
    <property type="term" value="F:D-alanine-D-alanine ligase activity"/>
    <property type="evidence" value="ECO:0007669"/>
    <property type="project" value="UniProtKB-UniRule"/>
</dbReference>
<dbReference type="RefSeq" id="WP_009583172.1">
    <property type="nucleotide sequence ID" value="NZ_AMZN01000110.1"/>
</dbReference>
<dbReference type="GO" id="GO:0008360">
    <property type="term" value="P:regulation of cell shape"/>
    <property type="evidence" value="ECO:0007669"/>
    <property type="project" value="UniProtKB-KW"/>
</dbReference>
<feature type="binding site" evidence="15">
    <location>
        <position position="308"/>
    </location>
    <ligand>
        <name>Mg(2+)</name>
        <dbReference type="ChEBI" id="CHEBI:18420"/>
        <label>2</label>
    </ligand>
</feature>